<name>A0ABX9E4B0_9PSEU</name>
<proteinExistence type="predicted"/>
<dbReference type="PANTHER" id="PTHR43233">
    <property type="entry name" value="FAMILY N-ACETYLTRANSFERASE, PUTATIVE (AFU_ORTHOLOGUE AFUA_6G03350)-RELATED"/>
    <property type="match status" value="1"/>
</dbReference>
<dbReference type="EMBL" id="QLTT01000006">
    <property type="protein sequence ID" value="RAS63894.1"/>
    <property type="molecule type" value="Genomic_DNA"/>
</dbReference>
<dbReference type="InterPro" id="IPR000182">
    <property type="entry name" value="GNAT_dom"/>
</dbReference>
<organism evidence="2 3">
    <name type="scientific">Lentzea atacamensis</name>
    <dbReference type="NCBI Taxonomy" id="531938"/>
    <lineage>
        <taxon>Bacteria</taxon>
        <taxon>Bacillati</taxon>
        <taxon>Actinomycetota</taxon>
        <taxon>Actinomycetes</taxon>
        <taxon>Pseudonocardiales</taxon>
        <taxon>Pseudonocardiaceae</taxon>
        <taxon>Lentzea</taxon>
    </lineage>
</organism>
<protein>
    <submittedName>
        <fullName evidence="2">Acetyltransferase (GNAT) family protein</fullName>
    </submittedName>
</protein>
<dbReference type="InterPro" id="IPR011989">
    <property type="entry name" value="ARM-like"/>
</dbReference>
<gene>
    <name evidence="2" type="ORF">C8D87_106296</name>
</gene>
<dbReference type="Gene3D" id="3.40.630.30">
    <property type="match status" value="1"/>
</dbReference>
<feature type="domain" description="N-acetyltransferase" evidence="1">
    <location>
        <begin position="117"/>
        <end position="249"/>
    </location>
</feature>
<accession>A0ABX9E4B0</accession>
<dbReference type="RefSeq" id="WP_233442302.1">
    <property type="nucleotide sequence ID" value="NZ_QLTT01000006.1"/>
</dbReference>
<evidence type="ECO:0000313" key="3">
    <source>
        <dbReference type="Proteomes" id="UP000248714"/>
    </source>
</evidence>
<dbReference type="SUPFAM" id="SSF55729">
    <property type="entry name" value="Acyl-CoA N-acyltransferases (Nat)"/>
    <property type="match status" value="1"/>
</dbReference>
<dbReference type="PROSITE" id="PS51186">
    <property type="entry name" value="GNAT"/>
    <property type="match status" value="1"/>
</dbReference>
<reference evidence="2 3" key="1">
    <citation type="submission" date="2018-06" db="EMBL/GenBank/DDBJ databases">
        <title>Genomic Encyclopedia of Type Strains, Phase IV (KMG-IV): sequencing the most valuable type-strain genomes for metagenomic binning, comparative biology and taxonomic classification.</title>
        <authorList>
            <person name="Goeker M."/>
        </authorList>
    </citation>
    <scope>NUCLEOTIDE SEQUENCE [LARGE SCALE GENOMIC DNA]</scope>
    <source>
        <strain evidence="2 3">DSM 45479</strain>
    </source>
</reference>
<evidence type="ECO:0000259" key="1">
    <source>
        <dbReference type="PROSITE" id="PS51186"/>
    </source>
</evidence>
<dbReference type="Proteomes" id="UP000248714">
    <property type="component" value="Unassembled WGS sequence"/>
</dbReference>
<dbReference type="Gene3D" id="1.25.10.10">
    <property type="entry name" value="Leucine-rich Repeat Variant"/>
    <property type="match status" value="1"/>
</dbReference>
<dbReference type="Pfam" id="PF13673">
    <property type="entry name" value="Acetyltransf_10"/>
    <property type="match status" value="1"/>
</dbReference>
<dbReference type="CDD" id="cd04301">
    <property type="entry name" value="NAT_SF"/>
    <property type="match status" value="1"/>
</dbReference>
<dbReference type="InterPro" id="IPR053144">
    <property type="entry name" value="Acetyltransferase_Butenolide"/>
</dbReference>
<dbReference type="InterPro" id="IPR016181">
    <property type="entry name" value="Acyl_CoA_acyltransferase"/>
</dbReference>
<comment type="caution">
    <text evidence="2">The sequence shown here is derived from an EMBL/GenBank/DDBJ whole genome shotgun (WGS) entry which is preliminary data.</text>
</comment>
<sequence>MSKRFGEAMRLMRRRNGQDCETGFAMLKPHAAEHLDELIEEFHREEDDQGLRAWLLELIGEAGDPRALPLFVAHLDDERFGDWAIWGLEKLGTKEARTALYRHRSNKHTWGRSVDHAYRLEMTPPAVDDYLRLRKESGLSARTVEEAENGINGAWASAHVVHVESGETVGMGRVLSDGGWYFHIIDMAVLPHHQRKGIGDAIMTALLDRIGEHAPNAYVNLLADPPGRRLYERHGFTESAPASVGMRRV</sequence>
<dbReference type="PANTHER" id="PTHR43233:SF1">
    <property type="entry name" value="FAMILY N-ACETYLTRANSFERASE, PUTATIVE (AFU_ORTHOLOGUE AFUA_6G03350)-RELATED"/>
    <property type="match status" value="1"/>
</dbReference>
<evidence type="ECO:0000313" key="2">
    <source>
        <dbReference type="EMBL" id="RAS63894.1"/>
    </source>
</evidence>
<keyword evidence="3" id="KW-1185">Reference proteome</keyword>